<dbReference type="RefSeq" id="WP_073632329.1">
    <property type="nucleotide sequence ID" value="NZ_FRXO01000014.1"/>
</dbReference>
<organism evidence="5 6">
    <name type="scientific">Pseudoxanthobacter soli DSM 19599</name>
    <dbReference type="NCBI Taxonomy" id="1123029"/>
    <lineage>
        <taxon>Bacteria</taxon>
        <taxon>Pseudomonadati</taxon>
        <taxon>Pseudomonadota</taxon>
        <taxon>Alphaproteobacteria</taxon>
        <taxon>Hyphomicrobiales</taxon>
        <taxon>Segnochrobactraceae</taxon>
        <taxon>Pseudoxanthobacter</taxon>
    </lineage>
</organism>
<dbReference type="PANTHER" id="PTHR30576">
    <property type="entry name" value="COLANIC BIOSYNTHESIS UDP-GLUCOSE LIPID CARRIER TRANSFERASE"/>
    <property type="match status" value="1"/>
</dbReference>
<evidence type="ECO:0000256" key="3">
    <source>
        <dbReference type="SAM" id="Phobius"/>
    </source>
</evidence>
<feature type="domain" description="Bacterial sugar transferase" evidence="4">
    <location>
        <begin position="268"/>
        <end position="456"/>
    </location>
</feature>
<dbReference type="EMBL" id="FRXO01000014">
    <property type="protein sequence ID" value="SHO67483.1"/>
    <property type="molecule type" value="Genomic_DNA"/>
</dbReference>
<dbReference type="InterPro" id="IPR003362">
    <property type="entry name" value="Bact_transf"/>
</dbReference>
<evidence type="ECO:0000313" key="5">
    <source>
        <dbReference type="EMBL" id="SHO67483.1"/>
    </source>
</evidence>
<feature type="transmembrane region" description="Helical" evidence="3">
    <location>
        <begin position="125"/>
        <end position="146"/>
    </location>
</feature>
<dbReference type="PANTHER" id="PTHR30576:SF0">
    <property type="entry name" value="UNDECAPRENYL-PHOSPHATE N-ACETYLGALACTOSAMINYL 1-PHOSPHATE TRANSFERASE-RELATED"/>
    <property type="match status" value="1"/>
</dbReference>
<dbReference type="GO" id="GO:0000271">
    <property type="term" value="P:polysaccharide biosynthetic process"/>
    <property type="evidence" value="ECO:0007669"/>
    <property type="project" value="UniProtKB-KW"/>
</dbReference>
<accession>A0A1M7ZRE9</accession>
<dbReference type="STRING" id="1123029.SAMN02745172_04164"/>
<dbReference type="Pfam" id="PF02397">
    <property type="entry name" value="Bac_transf"/>
    <property type="match status" value="1"/>
</dbReference>
<name>A0A1M7ZRE9_9HYPH</name>
<keyword evidence="2" id="KW-0270">Exopolysaccharide synthesis</keyword>
<dbReference type="Proteomes" id="UP000186406">
    <property type="component" value="Unassembled WGS sequence"/>
</dbReference>
<evidence type="ECO:0000256" key="1">
    <source>
        <dbReference type="ARBA" id="ARBA00006464"/>
    </source>
</evidence>
<evidence type="ECO:0000313" key="6">
    <source>
        <dbReference type="Proteomes" id="UP000186406"/>
    </source>
</evidence>
<feature type="transmembrane region" description="Helical" evidence="3">
    <location>
        <begin position="59"/>
        <end position="80"/>
    </location>
</feature>
<keyword evidence="3" id="KW-1133">Transmembrane helix</keyword>
<dbReference type="GO" id="GO:0016780">
    <property type="term" value="F:phosphotransferase activity, for other substituted phosphate groups"/>
    <property type="evidence" value="ECO:0007669"/>
    <property type="project" value="TreeGrafter"/>
</dbReference>
<keyword evidence="3" id="KW-0472">Membrane</keyword>
<feature type="transmembrane region" description="Helical" evidence="3">
    <location>
        <begin position="92"/>
        <end position="113"/>
    </location>
</feature>
<evidence type="ECO:0000259" key="4">
    <source>
        <dbReference type="Pfam" id="PF02397"/>
    </source>
</evidence>
<dbReference type="AlphaFoldDB" id="A0A1M7ZRE9"/>
<comment type="similarity">
    <text evidence="1">Belongs to the bacterial sugar transferase family.</text>
</comment>
<feature type="transmembrane region" description="Helical" evidence="3">
    <location>
        <begin position="22"/>
        <end position="47"/>
    </location>
</feature>
<proteinExistence type="inferred from homology"/>
<reference evidence="5 6" key="1">
    <citation type="submission" date="2016-12" db="EMBL/GenBank/DDBJ databases">
        <authorList>
            <person name="Song W.-J."/>
            <person name="Kurnit D.M."/>
        </authorList>
    </citation>
    <scope>NUCLEOTIDE SEQUENCE [LARGE SCALE GENOMIC DNA]</scope>
    <source>
        <strain evidence="5 6">DSM 19599</strain>
    </source>
</reference>
<evidence type="ECO:0000256" key="2">
    <source>
        <dbReference type="ARBA" id="ARBA00023169"/>
    </source>
</evidence>
<keyword evidence="3" id="KW-0812">Transmembrane</keyword>
<gene>
    <name evidence="5" type="ORF">SAMN02745172_04164</name>
</gene>
<feature type="transmembrane region" description="Helical" evidence="3">
    <location>
        <begin position="273"/>
        <end position="296"/>
    </location>
</feature>
<keyword evidence="5" id="KW-0808">Transferase</keyword>
<sequence length="461" mass="50764">MTTQILGHADVQPRNNSLKREWVRALLVVGAVVADAAAIFVATLSAALVRYDDLEQSHIAEFFLIFTPIYILSNIALHGYNLRNLESFGKSSFNAISSLFIAASFSFAAAYALKAGDQFSRLEAGFAISFAFFYVGIVRASGAVVMKRLESVIAARTIILHDDDSVVPPAGASAIDVRNKDWDNATADPLKLDEIYGELSKGDRVVLMFREAESRIAWGRLVRMIGIDGELYSPELAAVQPLGLDDLHGVPTLVISRGPLTLGERLLKRGFDIAVVLLLAPVVVPVVAVLMVLIRFESPGSPLFRQPRVGRNNAIYHCCKLRSMRAETLDHGGARSTTPDDDRITRIGRFIRATSLDELPQLWNVLKGEMSLVGPRPHALGSTAEGELFWEVVPNYWSRHAMKPGVTGLAQVRGLRGSTRSRADIEARVAADLEYINAWSIWRDIAILFMTARVLMHRNAF</sequence>
<protein>
    <submittedName>
        <fullName evidence="5">Sugar transferase involved in LPS biosynthesis (Colanic, teichoic acid)</fullName>
    </submittedName>
</protein>
<keyword evidence="6" id="KW-1185">Reference proteome</keyword>